<dbReference type="RefSeq" id="WP_002850138.1">
    <property type="nucleotide sequence ID" value="NZ_ADKM02000086.1"/>
</dbReference>
<dbReference type="GO" id="GO:0008168">
    <property type="term" value="F:methyltransferase activity"/>
    <property type="evidence" value="ECO:0007669"/>
    <property type="project" value="InterPro"/>
</dbReference>
<evidence type="ECO:0000313" key="1">
    <source>
        <dbReference type="EMBL" id="EGC02781.1"/>
    </source>
</evidence>
<dbReference type="OrthoDB" id="1820397at2"/>
<protein>
    <submittedName>
        <fullName evidence="1">Uncharacterized protein</fullName>
    </submittedName>
</protein>
<dbReference type="AlphaFoldDB" id="E9SD30"/>
<comment type="caution">
    <text evidence="1">The sequence shown here is derived from an EMBL/GenBank/DDBJ whole genome shotgun (WGS) entry which is preliminary data.</text>
</comment>
<reference evidence="1 2" key="1">
    <citation type="submission" date="2011-02" db="EMBL/GenBank/DDBJ databases">
        <authorList>
            <person name="Nelson K.E."/>
            <person name="Sutton G."/>
            <person name="Torralba M."/>
            <person name="Durkin S."/>
            <person name="Harkins D."/>
            <person name="Montgomery R."/>
            <person name="Ziemer C."/>
            <person name="Klaassens E."/>
            <person name="Ocuiv P."/>
            <person name="Morrison M."/>
        </authorList>
    </citation>
    <scope>NUCLEOTIDE SEQUENCE [LARGE SCALE GENOMIC DNA]</scope>
    <source>
        <strain evidence="1 2">8</strain>
    </source>
</reference>
<evidence type="ECO:0000313" key="2">
    <source>
        <dbReference type="Proteomes" id="UP000004259"/>
    </source>
</evidence>
<sequence length="164" mass="18926">MYKYSDSSFEKVSICDCFATKLKHDEKALTLEFEEGFFILTENSSKWQSTGMSEVTFYMNDTERDISIELLTFPRGGGDVILTEMALQKLEHLMQNSAKLEIFGENKENDSYLFEGAVYYKGMTGTQNCQIKITAKKITYHWNEIMVIYSNPPYNSDKIQSQNP</sequence>
<name>E9SD30_RUMAL</name>
<organism evidence="1 2">
    <name type="scientific">Ruminococcus albus 8</name>
    <dbReference type="NCBI Taxonomy" id="246199"/>
    <lineage>
        <taxon>Bacteria</taxon>
        <taxon>Bacillati</taxon>
        <taxon>Bacillota</taxon>
        <taxon>Clostridia</taxon>
        <taxon>Eubacteriales</taxon>
        <taxon>Oscillospiraceae</taxon>
        <taxon>Ruminococcus</taxon>
    </lineage>
</organism>
<proteinExistence type="predicted"/>
<dbReference type="GO" id="GO:0032259">
    <property type="term" value="P:methylation"/>
    <property type="evidence" value="ECO:0007669"/>
    <property type="project" value="InterPro"/>
</dbReference>
<dbReference type="STRING" id="246199.CUS_6042"/>
<dbReference type="PROSITE" id="PS00092">
    <property type="entry name" value="N6_MTASE"/>
    <property type="match status" value="1"/>
</dbReference>
<dbReference type="GO" id="GO:0003676">
    <property type="term" value="F:nucleic acid binding"/>
    <property type="evidence" value="ECO:0007669"/>
    <property type="project" value="InterPro"/>
</dbReference>
<gene>
    <name evidence="1" type="ORF">CUS_6042</name>
</gene>
<accession>E9SD30</accession>
<dbReference type="Proteomes" id="UP000004259">
    <property type="component" value="Unassembled WGS sequence"/>
</dbReference>
<keyword evidence="2" id="KW-1185">Reference proteome</keyword>
<dbReference type="InterPro" id="IPR002052">
    <property type="entry name" value="DNA_methylase_N6_adenine_CS"/>
</dbReference>
<dbReference type="EMBL" id="ADKM02000086">
    <property type="protein sequence ID" value="EGC02781.1"/>
    <property type="molecule type" value="Genomic_DNA"/>
</dbReference>